<evidence type="ECO:0000313" key="3">
    <source>
        <dbReference type="Proteomes" id="UP000001362"/>
    </source>
</evidence>
<feature type="compositionally biased region" description="Low complexity" evidence="1">
    <location>
        <begin position="220"/>
        <end position="242"/>
    </location>
</feature>
<dbReference type="EMBL" id="CP001219">
    <property type="protein sequence ID" value="ACK78755.1"/>
    <property type="molecule type" value="Genomic_DNA"/>
</dbReference>
<organism evidence="2 3">
    <name type="scientific">Acidithiobacillus ferrooxidans (strain ATCC 23270 / DSM 14882 / CIP 104768 / NCIMB 8455)</name>
    <name type="common">Ferrobacillus ferrooxidans (strain ATCC 23270)</name>
    <dbReference type="NCBI Taxonomy" id="243159"/>
    <lineage>
        <taxon>Bacteria</taxon>
        <taxon>Pseudomonadati</taxon>
        <taxon>Pseudomonadota</taxon>
        <taxon>Acidithiobacillia</taxon>
        <taxon>Acidithiobacillales</taxon>
        <taxon>Acidithiobacillaceae</taxon>
        <taxon>Acidithiobacillus</taxon>
    </lineage>
</organism>
<feature type="compositionally biased region" description="Low complexity" evidence="1">
    <location>
        <begin position="326"/>
        <end position="335"/>
    </location>
</feature>
<feature type="region of interest" description="Disordered" evidence="1">
    <location>
        <begin position="217"/>
        <end position="358"/>
    </location>
</feature>
<accession>B7J8X4</accession>
<dbReference type="PANTHER" id="PTHR40903">
    <property type="entry name" value="GLYCINE-RICH CELL WALL STRUCTURAL PROTEIN 1-LIKE"/>
    <property type="match status" value="1"/>
</dbReference>
<reference evidence="2 3" key="1">
    <citation type="journal article" date="2008" name="BMC Genomics">
        <title>Acidithiobacillus ferrooxidans metabolism: from genome sequence to industrial applications.</title>
        <authorList>
            <person name="Valdes J."/>
            <person name="Pedroso I."/>
            <person name="Quatrini R."/>
            <person name="Dodson R.J."/>
            <person name="Tettelin H."/>
            <person name="Blake R.II."/>
            <person name="Eisen J.A."/>
            <person name="Holmes D.S."/>
        </authorList>
    </citation>
    <scope>NUCLEOTIDE SEQUENCE [LARGE SCALE GENOMIC DNA]</scope>
    <source>
        <strain evidence="3">ATCC 23270 / DSM 14882 / CIP 104768 / NCIMB 8455</strain>
    </source>
</reference>
<dbReference type="GeneID" id="65282395"/>
<dbReference type="PaxDb" id="243159-AFE_1292"/>
<dbReference type="AlphaFoldDB" id="B7J8X4"/>
<dbReference type="InterPro" id="IPR036465">
    <property type="entry name" value="vWFA_dom_sf"/>
</dbReference>
<dbReference type="Gene3D" id="3.40.50.410">
    <property type="entry name" value="von Willebrand factor, type A domain"/>
    <property type="match status" value="1"/>
</dbReference>
<dbReference type="GO" id="GO:0009236">
    <property type="term" value="P:cobalamin biosynthetic process"/>
    <property type="evidence" value="ECO:0007669"/>
    <property type="project" value="InterPro"/>
</dbReference>
<feature type="compositionally biased region" description="Low complexity" evidence="1">
    <location>
        <begin position="273"/>
        <end position="282"/>
    </location>
</feature>
<keyword evidence="3" id="KW-1185">Reference proteome</keyword>
<dbReference type="PANTHER" id="PTHR40903:SF1">
    <property type="entry name" value="HYPHALLY REGULATED CELL WALL PROTEIN 3"/>
    <property type="match status" value="1"/>
</dbReference>
<dbReference type="HOGENOM" id="CLU_024864_0_0_6"/>
<dbReference type="KEGG" id="afr:AFE_1292"/>
<evidence type="ECO:0008006" key="4">
    <source>
        <dbReference type="Google" id="ProtNLM"/>
    </source>
</evidence>
<dbReference type="RefSeq" id="WP_012606963.1">
    <property type="nucleotide sequence ID" value="NC_011761.1"/>
</dbReference>
<dbReference type="Pfam" id="PF06213">
    <property type="entry name" value="CobT"/>
    <property type="match status" value="1"/>
</dbReference>
<feature type="compositionally biased region" description="Gly residues" evidence="1">
    <location>
        <begin position="313"/>
        <end position="325"/>
    </location>
</feature>
<feature type="compositionally biased region" description="Acidic residues" evidence="1">
    <location>
        <begin position="246"/>
        <end position="259"/>
    </location>
</feature>
<protein>
    <recommendedName>
        <fullName evidence="4">VWA domain-containing protein</fullName>
    </recommendedName>
</protein>
<name>B7J8X4_ACIF2</name>
<dbReference type="SUPFAM" id="SSF53300">
    <property type="entry name" value="vWA-like"/>
    <property type="match status" value="1"/>
</dbReference>
<dbReference type="Proteomes" id="UP000001362">
    <property type="component" value="Chromosome"/>
</dbReference>
<proteinExistence type="predicted"/>
<gene>
    <name evidence="2" type="ordered locus">AFE_1292</name>
</gene>
<dbReference type="InterPro" id="IPR006538">
    <property type="entry name" value="CobT"/>
</dbReference>
<evidence type="ECO:0000313" key="2">
    <source>
        <dbReference type="EMBL" id="ACK78755.1"/>
    </source>
</evidence>
<evidence type="ECO:0000256" key="1">
    <source>
        <dbReference type="SAM" id="MobiDB-lite"/>
    </source>
</evidence>
<dbReference type="eggNOG" id="COG2304">
    <property type="taxonomic scope" value="Bacteria"/>
</dbReference>
<sequence length="644" mass="68267">MSTMMKGLRIAAAALGRRLGVTVSVDPFASTAYTDGKRVVLPVLPMAGPQEQEDLFLGLVAHEAFHIRHTFLKGAYDGTPPDGVNRTPFIKGLQNSLEDARIENLGGKQYRGAPKLLANLIDYGIRAEWFPDAPKDDTTPGTLATFAVLYRYRAHFLGQHTLDTAATNWEAAARQAFSSDLWDRVLVIADKAVIAKTCHGPEGPWIAAQAISDLLQEAADQSQPEQSQDQGGDQGQGNSQDKGQSEDDSNPGDGSDQDQSDGQGGGQDEQDQSDGQGDSQGQNGEGQGEGHGNGSDKDQGQGNSQGQNESQGDGNGQNEGQGQDQGQGDSQGQSDGDQRDGSNAQPSGPGKGCNLTPDQAENCRQAVASGEDDIDKSDIADMAEQVLQKIAAGHQNENITESEPRHRVSDAFKVKTSADMLYRQIAGPLEAKLWAQAQEEVFTSRTGTSGIVPTALHRHATTGQVFARRLEGDTRTMAVKVLLDLSGSMGDTKTLGAPAHAVSAAAMALSKLFSSLGIEYSISWFGSTYSKGRDFSSAPLRQNEKWELSCLSGTCLAQAMNLAGSDLVYCDQERRILIVLTDGDADVVATQATDKALLNDGVDVRYVLLGDAGLAITQFAGDRAGQAPANQAGKALIDAFRLSV</sequence>
<feature type="compositionally biased region" description="Low complexity" evidence="1">
    <location>
        <begin position="300"/>
        <end position="312"/>
    </location>
</feature>
<feature type="compositionally biased region" description="Gly residues" evidence="1">
    <location>
        <begin position="283"/>
        <end position="293"/>
    </location>
</feature>
<dbReference type="STRING" id="243159.AFE_1292"/>